<evidence type="ECO:0000256" key="2">
    <source>
        <dbReference type="SAM" id="MobiDB-lite"/>
    </source>
</evidence>
<feature type="compositionally biased region" description="Basic and acidic residues" evidence="2">
    <location>
        <begin position="12"/>
        <end position="28"/>
    </location>
</feature>
<feature type="region of interest" description="Disordered" evidence="2">
    <location>
        <begin position="1"/>
        <end position="132"/>
    </location>
</feature>
<dbReference type="GeneID" id="94835661"/>
<keyword evidence="4" id="KW-1185">Reference proteome</keyword>
<proteinExistence type="predicted"/>
<gene>
    <name evidence="3" type="ORF">TRFO_19714</name>
</gene>
<sequence>MSSGAPRRKKGSKSEDLSYSADDEHAPNNEEEEENAEVETDSTSSQEYEVFDSSPEPKRGKRKRGLPSETTEPETPIRSSARMRRNAKSADLSKLESQTDSDSSSKPKKKLSQTDVDKDEDLSSPPPEIPKRSETKRLMILLEELKSAVIQLECEFDSPSLAAYTIESFLFSGQSGMDSISHCFSSFYEEYKRLLKALSLKSSFNELYEYIRSLEIQSLSLREDDPLLAVITEFVLKIEKVTSPIISLEPLESPMNDIRHLTEITTDTPFAQSVTKVADKLIPICLLLNSLNIANTIVKSIQHTEPFELLSLDIPEYNNIELLPYESSILQTYQPNPYYVNHCLEHVTELENQGIVMTSPEIKSDHNSLVKIVAPNIHNELIQLCNSLKNLSTEGGDDYFNNIANDISHKPISIVQFFLLEKKLSLNRNQDGSNVENQSDALSESLRILKIFRLLHSLFLILDSEKLVSYSNAVHLMYFRTFSSDLAGKDFLVDQPLLSPIDDELLVQIALHTTQRVNPLMIDQRIQLKVWLYLASADIFCVGFEKGGNASEKVDQSNEDDSFDSYYKWFKFLTTLQAETEPRSNIEEEVRNLPPLPEFSEKLYSYLTEDPLDTPTESTVVHLQLIFQAELSDTCINYQSSLINQIRTTSFLKQYSGMLESAIEDNFITVPDGFSMNFDIKSFNEHHWDLTFVDILPFLNNISDLLPPLNEQTIDLHVCFSCIHSGYISYENVAKFGQLALKHRSEFHDPVNFVREIKKLSRFALFLDLHDQLVSAHALASDPPFSMTRNINAQILCRTIANQLLIMNTASVFEPSRSKEIAVEAVLLRLIADAIKPALRLNPKVKERLTNCLTNISTFFDNPAYGLHGLLNQVRINFALNEIEKEDLKEYTKQAIEKFNELETSIRRNQEIIEPYFALQHILEDIKKSYPEEISQCEFIENNLKMITIISQIRETMITAGNCDHPFNCIFPISIKDKMGDNVPVLSSFQALMINKKHFPVPDAPLPLSKQEEMISLLKSLQEEREKLIGEVNALMAMSEKNKLLQKEVTELFNQRKTLVNDFKTNRDEMEKLLAEIAERKSLNEQRSLVIDGTKISPEELMIEIEHNRKKSEAILEQIKLIKTKLNCYSLNIKSSGEEIESIEKEIIESRIQISIARQKNLNAIEKRNCAEKCDESLMNQDDGIHQMPPPLKECFPSWMRVSNSKMKRIDEAMSHLAETENEAKEYSSSYLNHINSQINTQTNIQEKKEDDESEIDKLAAEVLQIKKRRDALYEFIQKSRLSIENLLNSK</sequence>
<protein>
    <submittedName>
        <fullName evidence="3">Uncharacterized protein</fullName>
    </submittedName>
</protein>
<comment type="caution">
    <text evidence="3">The sequence shown here is derived from an EMBL/GenBank/DDBJ whole genome shotgun (WGS) entry which is preliminary data.</text>
</comment>
<accession>A0A1J4KI63</accession>
<feature type="compositionally biased region" description="Basic residues" evidence="2">
    <location>
        <begin position="1"/>
        <end position="11"/>
    </location>
</feature>
<feature type="compositionally biased region" description="Acidic residues" evidence="2">
    <location>
        <begin position="29"/>
        <end position="40"/>
    </location>
</feature>
<name>A0A1J4KI63_9EUKA</name>
<reference evidence="3" key="1">
    <citation type="submission" date="2016-10" db="EMBL/GenBank/DDBJ databases">
        <authorList>
            <person name="Benchimol M."/>
            <person name="Almeida L.G."/>
            <person name="Vasconcelos A.T."/>
            <person name="Perreira-Neves A."/>
            <person name="Rosa I.A."/>
            <person name="Tasca T."/>
            <person name="Bogo M.R."/>
            <person name="de Souza W."/>
        </authorList>
    </citation>
    <scope>NUCLEOTIDE SEQUENCE [LARGE SCALE GENOMIC DNA]</scope>
    <source>
        <strain evidence="3">K</strain>
    </source>
</reference>
<dbReference type="Proteomes" id="UP000179807">
    <property type="component" value="Unassembled WGS sequence"/>
</dbReference>
<evidence type="ECO:0000313" key="3">
    <source>
        <dbReference type="EMBL" id="OHT10907.1"/>
    </source>
</evidence>
<dbReference type="EMBL" id="MLAK01000599">
    <property type="protein sequence ID" value="OHT10907.1"/>
    <property type="molecule type" value="Genomic_DNA"/>
</dbReference>
<keyword evidence="1" id="KW-0175">Coiled coil</keyword>
<organism evidence="3 4">
    <name type="scientific">Tritrichomonas foetus</name>
    <dbReference type="NCBI Taxonomy" id="1144522"/>
    <lineage>
        <taxon>Eukaryota</taxon>
        <taxon>Metamonada</taxon>
        <taxon>Parabasalia</taxon>
        <taxon>Tritrichomonadida</taxon>
        <taxon>Tritrichomonadidae</taxon>
        <taxon>Tritrichomonas</taxon>
    </lineage>
</organism>
<evidence type="ECO:0000256" key="1">
    <source>
        <dbReference type="SAM" id="Coils"/>
    </source>
</evidence>
<feature type="coiled-coil region" evidence="1">
    <location>
        <begin position="1011"/>
        <end position="1080"/>
    </location>
</feature>
<dbReference type="RefSeq" id="XP_068364043.1">
    <property type="nucleotide sequence ID" value="XM_068500957.1"/>
</dbReference>
<dbReference type="VEuPathDB" id="TrichDB:TRFO_19714"/>
<evidence type="ECO:0000313" key="4">
    <source>
        <dbReference type="Proteomes" id="UP000179807"/>
    </source>
</evidence>
<feature type="compositionally biased region" description="Low complexity" evidence="2">
    <location>
        <begin position="95"/>
        <end position="104"/>
    </location>
</feature>
<feature type="coiled-coil region" evidence="1">
    <location>
        <begin position="1210"/>
        <end position="1269"/>
    </location>
</feature>